<proteinExistence type="predicted"/>
<evidence type="ECO:0000256" key="1">
    <source>
        <dbReference type="SAM" id="Phobius"/>
    </source>
</evidence>
<reference evidence="2" key="1">
    <citation type="journal article" date="2019" name="PLoS Negl. Trop. Dis.">
        <title>Revisiting the worldwide diversity of Leptospira species in the environment.</title>
        <authorList>
            <person name="Vincent A.T."/>
            <person name="Schiettekatte O."/>
            <person name="Bourhy P."/>
            <person name="Veyrier F.J."/>
            <person name="Picardeau M."/>
        </authorList>
    </citation>
    <scope>NUCLEOTIDE SEQUENCE [LARGE SCALE GENOMIC DNA]</scope>
    <source>
        <strain evidence="2">201702692</strain>
    </source>
</reference>
<feature type="transmembrane region" description="Helical" evidence="1">
    <location>
        <begin position="403"/>
        <end position="423"/>
    </location>
</feature>
<dbReference type="Pfam" id="PF09852">
    <property type="entry name" value="DUF2079"/>
    <property type="match status" value="1"/>
</dbReference>
<dbReference type="OrthoDB" id="345630at2"/>
<keyword evidence="1" id="KW-0472">Membrane</keyword>
<organism evidence="2 3">
    <name type="scientific">Leptospira perdikensis</name>
    <dbReference type="NCBI Taxonomy" id="2484948"/>
    <lineage>
        <taxon>Bacteria</taxon>
        <taxon>Pseudomonadati</taxon>
        <taxon>Spirochaetota</taxon>
        <taxon>Spirochaetia</taxon>
        <taxon>Leptospirales</taxon>
        <taxon>Leptospiraceae</taxon>
        <taxon>Leptospira</taxon>
    </lineage>
</organism>
<keyword evidence="1" id="KW-1133">Transmembrane helix</keyword>
<dbReference type="RefSeq" id="WP_135577159.1">
    <property type="nucleotide sequence ID" value="NZ_RQGA01000003.1"/>
</dbReference>
<feature type="transmembrane region" description="Helical" evidence="1">
    <location>
        <begin position="187"/>
        <end position="205"/>
    </location>
</feature>
<keyword evidence="3" id="KW-1185">Reference proteome</keyword>
<feature type="transmembrane region" description="Helical" evidence="1">
    <location>
        <begin position="211"/>
        <end position="228"/>
    </location>
</feature>
<feature type="transmembrane region" description="Helical" evidence="1">
    <location>
        <begin position="26"/>
        <end position="43"/>
    </location>
</feature>
<feature type="transmembrane region" description="Helical" evidence="1">
    <location>
        <begin position="265"/>
        <end position="283"/>
    </location>
</feature>
<feature type="transmembrane region" description="Helical" evidence="1">
    <location>
        <begin position="240"/>
        <end position="259"/>
    </location>
</feature>
<accession>A0A4R9JM20</accession>
<evidence type="ECO:0000313" key="2">
    <source>
        <dbReference type="EMBL" id="TGL44941.1"/>
    </source>
</evidence>
<dbReference type="Proteomes" id="UP000298125">
    <property type="component" value="Unassembled WGS sequence"/>
</dbReference>
<feature type="transmembrane region" description="Helical" evidence="1">
    <location>
        <begin position="64"/>
        <end position="86"/>
    </location>
</feature>
<feature type="transmembrane region" description="Helical" evidence="1">
    <location>
        <begin position="304"/>
        <end position="330"/>
    </location>
</feature>
<gene>
    <name evidence="2" type="ORF">EHQ49_05640</name>
</gene>
<keyword evidence="1" id="KW-0812">Transmembrane</keyword>
<comment type="caution">
    <text evidence="2">The sequence shown here is derived from an EMBL/GenBank/DDBJ whole genome shotgun (WGS) entry which is preliminary data.</text>
</comment>
<dbReference type="EMBL" id="RQGA01000003">
    <property type="protein sequence ID" value="TGL44941.1"/>
    <property type="molecule type" value="Genomic_DNA"/>
</dbReference>
<feature type="transmembrane region" description="Helical" evidence="1">
    <location>
        <begin position="367"/>
        <end position="391"/>
    </location>
</feature>
<feature type="transmembrane region" description="Helical" evidence="1">
    <location>
        <begin position="155"/>
        <end position="175"/>
    </location>
</feature>
<dbReference type="AlphaFoldDB" id="A0A4R9JM20"/>
<protein>
    <submittedName>
        <fullName evidence="2">DUF2079 domain-containing protein</fullName>
    </submittedName>
</protein>
<name>A0A4R9JM20_9LEPT</name>
<dbReference type="InterPro" id="IPR018650">
    <property type="entry name" value="STSV1_Orf64"/>
</dbReference>
<sequence length="602" mass="69796">MVYLFFLFSLVSPFLFISPKNFHTPFQKGVSLFLILLVIVSFWKEKKSKKQSFSFDLLSEGQIATLPYLVCISCIIFLLGSTYHAFHLTKEIANTFLFHDADYIGLSDILLSIANGQGFSTAYYSESGQGSYLSHHFAPGMAVLSPFIGLIPNRWGLAIGIFATYQLGTILWILWAYRITIKNPKKFGVKFLVFWILITNQLYLYRIGSSFHFEALVIVFGFFFFYIWEQRKKIPNVQVHFFWIYYTILSLATILYLSIKEDIGIYLLLFFLPTVLITLYKHWKKIWNPEAPNTLNSFSAEEKNYLRSLILILSIVSLWLGFVFFIYPIFGDKSESITWTNVLTQGYHSAFKQVTGFQKSIQIFLELIVSGGLGIFQMLAEIMGIGLIYVTHLLSTRPWHHEVYTYYSYSLAPFILYAGILWILSEKKISISFAFFILACLFWKNSLDQNFPLDINIKSPWENPSVQKDIHSDLKEINSILLSKSKGQVLLEGENHLQSLDIEKNTLGIFVFSQYNLSFWITDRTKTYPLEQVKNSRSICKTANVCYMVLAEGFTDEILWPKSRILEYKKEFENQKGFLIWKGKQTEVWQLPSIQGTQIHQN</sequence>
<evidence type="ECO:0000313" key="3">
    <source>
        <dbReference type="Proteomes" id="UP000298125"/>
    </source>
</evidence>